<feature type="transmembrane region" description="Helical" evidence="1">
    <location>
        <begin position="38"/>
        <end position="56"/>
    </location>
</feature>
<dbReference type="InterPro" id="IPR025105">
    <property type="entry name" value="DUF4010"/>
</dbReference>
<sequence length="432" mass="44596">MESIEPFERLGLALAIGAVIGIERHWRERDESAGMRTAGIRTFMIASMLGGLSGLIEQTLSAPPTRHGLVVIAMFAIFSSIFALYQYRESNAEGNYSATSVVTAMATFALGALAVLGNAPLAAAGGVALVAILASREILHRFVRTLSWNELRSAIVFLAMAVIVLPILPTAPIGPFGGISPSGTWLLVVLLAGISFLGYVAVKALGQVRGELVAGAVNGLISSTAMAVTNARLSVGGGSAALLVAGATAANAVSYLKVLLYIAILAPSIAGRLGPSLIAAALAMAAFSLLFARNGTTEHTESPARNPFELFAVLKTALLLVTVGFLARATATWFGESGLLVVSTLSGLADIDAITVTIAGILDTISAEFAATALGAAVIANTVAKMAYAFALGGRAYSGRFLIASTAALLAGIFVFKTTPLMEWLVMERLPK</sequence>
<dbReference type="EMBL" id="WUEY01000030">
    <property type="protein sequence ID" value="NEI74441.1"/>
    <property type="molecule type" value="Genomic_DNA"/>
</dbReference>
<organism evidence="4 5">
    <name type="scientific">Rhizobium lusitanum</name>
    <dbReference type="NCBI Taxonomy" id="293958"/>
    <lineage>
        <taxon>Bacteria</taxon>
        <taxon>Pseudomonadati</taxon>
        <taxon>Pseudomonadota</taxon>
        <taxon>Alphaproteobacteria</taxon>
        <taxon>Hyphomicrobiales</taxon>
        <taxon>Rhizobiaceae</taxon>
        <taxon>Rhizobium/Agrobacterium group</taxon>
        <taxon>Rhizobium</taxon>
    </lineage>
</organism>
<evidence type="ECO:0000259" key="3">
    <source>
        <dbReference type="Pfam" id="PF13194"/>
    </source>
</evidence>
<feature type="transmembrane region" description="Helical" evidence="1">
    <location>
        <begin position="151"/>
        <end position="171"/>
    </location>
</feature>
<feature type="transmembrane region" description="Helical" evidence="1">
    <location>
        <begin position="183"/>
        <end position="202"/>
    </location>
</feature>
<dbReference type="RefSeq" id="WP_163993713.1">
    <property type="nucleotide sequence ID" value="NZ_WUEY01000030.1"/>
</dbReference>
<dbReference type="Pfam" id="PF02308">
    <property type="entry name" value="MgtC"/>
    <property type="match status" value="1"/>
</dbReference>
<evidence type="ECO:0000259" key="2">
    <source>
        <dbReference type="Pfam" id="PF02308"/>
    </source>
</evidence>
<dbReference type="PANTHER" id="PTHR39084:SF1">
    <property type="entry name" value="DUF4010 DOMAIN-CONTAINING PROTEIN"/>
    <property type="match status" value="1"/>
</dbReference>
<dbReference type="AlphaFoldDB" id="A0A6L9UGJ0"/>
<name>A0A6L9UGJ0_9HYPH</name>
<feature type="transmembrane region" description="Helical" evidence="1">
    <location>
        <begin position="308"/>
        <end position="327"/>
    </location>
</feature>
<feature type="transmembrane region" description="Helical" evidence="1">
    <location>
        <begin position="240"/>
        <end position="264"/>
    </location>
</feature>
<reference evidence="4 5" key="1">
    <citation type="submission" date="2019-12" db="EMBL/GenBank/DDBJ databases">
        <title>Rhizobium genotypes associated with high levels of biological nitrogen fixation by grain legumes in a temperate-maritime cropping system.</title>
        <authorList>
            <person name="Maluk M."/>
            <person name="Francesc Ferrando Molina F."/>
            <person name="Lopez Del Egido L."/>
            <person name="Lafos M."/>
            <person name="Langarica-Fuentes A."/>
            <person name="Gebre Yohannes G."/>
            <person name="Young M.W."/>
            <person name="Martin P."/>
            <person name="Gantlett R."/>
            <person name="Kenicer G."/>
            <person name="Hawes C."/>
            <person name="Begg G.S."/>
            <person name="Quilliam R.S."/>
            <person name="Squire G.R."/>
            <person name="Poole P.S."/>
            <person name="Young P.W."/>
            <person name="Iannetta P.M."/>
            <person name="James E.K."/>
        </authorList>
    </citation>
    <scope>NUCLEOTIDE SEQUENCE [LARGE SCALE GENOMIC DNA]</scope>
    <source>
        <strain evidence="4 5">JHI1118</strain>
    </source>
</reference>
<feature type="transmembrane region" description="Helical" evidence="1">
    <location>
        <begin position="369"/>
        <end position="391"/>
    </location>
</feature>
<comment type="caution">
    <text evidence="4">The sequence shown here is derived from an EMBL/GenBank/DDBJ whole genome shotgun (WGS) entry which is preliminary data.</text>
</comment>
<dbReference type="PANTHER" id="PTHR39084">
    <property type="entry name" value="MEMBRANE PROTEIN-RELATED"/>
    <property type="match status" value="1"/>
</dbReference>
<evidence type="ECO:0000313" key="5">
    <source>
        <dbReference type="Proteomes" id="UP000483035"/>
    </source>
</evidence>
<feature type="domain" description="MgtC/SapB/SrpB/YhiD N-terminal" evidence="2">
    <location>
        <begin position="10"/>
        <end position="141"/>
    </location>
</feature>
<feature type="transmembrane region" description="Helical" evidence="1">
    <location>
        <begin position="339"/>
        <end position="362"/>
    </location>
</feature>
<dbReference type="Proteomes" id="UP000483035">
    <property type="component" value="Unassembled WGS sequence"/>
</dbReference>
<feature type="transmembrane region" description="Helical" evidence="1">
    <location>
        <begin position="68"/>
        <end position="85"/>
    </location>
</feature>
<gene>
    <name evidence="4" type="ORF">GR212_33350</name>
</gene>
<dbReference type="Pfam" id="PF13194">
    <property type="entry name" value="DUF4010"/>
    <property type="match status" value="1"/>
</dbReference>
<accession>A0A6L9UGJ0</accession>
<keyword evidence="1" id="KW-1133">Transmembrane helix</keyword>
<feature type="transmembrane region" description="Helical" evidence="1">
    <location>
        <begin position="276"/>
        <end position="296"/>
    </location>
</feature>
<feature type="transmembrane region" description="Helical" evidence="1">
    <location>
        <begin position="121"/>
        <end position="139"/>
    </location>
</feature>
<dbReference type="InterPro" id="IPR049177">
    <property type="entry name" value="MgtC_SapB_SrpB_YhiD_N"/>
</dbReference>
<evidence type="ECO:0000256" key="1">
    <source>
        <dbReference type="SAM" id="Phobius"/>
    </source>
</evidence>
<proteinExistence type="predicted"/>
<keyword evidence="1" id="KW-0812">Transmembrane</keyword>
<feature type="transmembrane region" description="Helical" evidence="1">
    <location>
        <begin position="397"/>
        <end position="416"/>
    </location>
</feature>
<keyword evidence="1" id="KW-0472">Membrane</keyword>
<feature type="domain" description="DUF4010" evidence="3">
    <location>
        <begin position="189"/>
        <end position="393"/>
    </location>
</feature>
<evidence type="ECO:0000313" key="4">
    <source>
        <dbReference type="EMBL" id="NEI74441.1"/>
    </source>
</evidence>
<protein>
    <submittedName>
        <fullName evidence="4">DUF4010 domain-containing protein</fullName>
    </submittedName>
</protein>